<keyword evidence="1" id="KW-0812">Transmembrane</keyword>
<dbReference type="EMBL" id="LNYW01000018">
    <property type="protein sequence ID" value="KTD64576.1"/>
    <property type="molecule type" value="Genomic_DNA"/>
</dbReference>
<evidence type="ECO:0000256" key="1">
    <source>
        <dbReference type="SAM" id="Phobius"/>
    </source>
</evidence>
<proteinExistence type="predicted"/>
<gene>
    <name evidence="2" type="ORF">Lsha_0560</name>
</gene>
<keyword evidence="1" id="KW-1133">Transmembrane helix</keyword>
<dbReference type="AlphaFoldDB" id="A0A0W0Z611"/>
<name>A0A0W0Z611_9GAMM</name>
<feature type="transmembrane region" description="Helical" evidence="1">
    <location>
        <begin position="260"/>
        <end position="282"/>
    </location>
</feature>
<feature type="transmembrane region" description="Helical" evidence="1">
    <location>
        <begin position="22"/>
        <end position="46"/>
    </location>
</feature>
<dbReference type="PATRIC" id="fig|1122169.6.peg.643"/>
<evidence type="ECO:0000313" key="3">
    <source>
        <dbReference type="Proteomes" id="UP000054600"/>
    </source>
</evidence>
<keyword evidence="1" id="KW-0472">Membrane</keyword>
<evidence type="ECO:0000313" key="2">
    <source>
        <dbReference type="EMBL" id="KTD64576.1"/>
    </source>
</evidence>
<organism evidence="2 3">
    <name type="scientific">Legionella shakespearei DSM 23087</name>
    <dbReference type="NCBI Taxonomy" id="1122169"/>
    <lineage>
        <taxon>Bacteria</taxon>
        <taxon>Pseudomonadati</taxon>
        <taxon>Pseudomonadota</taxon>
        <taxon>Gammaproteobacteria</taxon>
        <taxon>Legionellales</taxon>
        <taxon>Legionellaceae</taxon>
        <taxon>Legionella</taxon>
    </lineage>
</organism>
<dbReference type="STRING" id="1122169.Lsha_0560"/>
<keyword evidence="3" id="KW-1185">Reference proteome</keyword>
<feature type="transmembrane region" description="Helical" evidence="1">
    <location>
        <begin position="80"/>
        <end position="98"/>
    </location>
</feature>
<accession>A0A0W0Z611</accession>
<dbReference type="OrthoDB" id="5659946at2"/>
<feature type="transmembrane region" description="Helical" evidence="1">
    <location>
        <begin position="105"/>
        <end position="125"/>
    </location>
</feature>
<feature type="transmembrane region" description="Helical" evidence="1">
    <location>
        <begin position="236"/>
        <end position="253"/>
    </location>
</feature>
<sequence length="303" mass="33921">MMRTGNFILRQSKNLLENKQQAIMFAVLFALLPFASWLSVALVLLVTLRRGAKTGFEVMLPALVIHSVPLMMLVPIESALINTLIIYIPCYLAALVLRSTTSWQAVFGVFFLQALIGFTAIHLFAPDFILAQFSQFKNILGQFQEYKQLLDAGTDGISTFILAQLFFGIQILSVVVSALISLIFARSIQAKLFVPGGFSSELLAFRSGRLSFLILMAVSIASYFEISYAINLLPLVLSYFLISGFALAFYALARKRQLRIMTLLVLLILLKPFFVLFAYVLLGALDSLFNFRLYLPVRVREST</sequence>
<feature type="transmembrane region" description="Helical" evidence="1">
    <location>
        <begin position="210"/>
        <end position="230"/>
    </location>
</feature>
<dbReference type="Proteomes" id="UP000054600">
    <property type="component" value="Unassembled WGS sequence"/>
</dbReference>
<feature type="transmembrane region" description="Helical" evidence="1">
    <location>
        <begin position="160"/>
        <end position="185"/>
    </location>
</feature>
<protein>
    <submittedName>
        <fullName evidence="2">Membrane protein</fullName>
    </submittedName>
</protein>
<dbReference type="RefSeq" id="WP_018578207.1">
    <property type="nucleotide sequence ID" value="NZ_KB892426.1"/>
</dbReference>
<dbReference type="eggNOG" id="ENOG50329TX">
    <property type="taxonomic scope" value="Bacteria"/>
</dbReference>
<reference evidence="2 3" key="1">
    <citation type="submission" date="2015-11" db="EMBL/GenBank/DDBJ databases">
        <title>Genomic analysis of 38 Legionella species identifies large and diverse effector repertoires.</title>
        <authorList>
            <person name="Burstein D."/>
            <person name="Amaro F."/>
            <person name="Zusman T."/>
            <person name="Lifshitz Z."/>
            <person name="Cohen O."/>
            <person name="Gilbert J.A."/>
            <person name="Pupko T."/>
            <person name="Shuman H.A."/>
            <person name="Segal G."/>
        </authorList>
    </citation>
    <scope>NUCLEOTIDE SEQUENCE [LARGE SCALE GENOMIC DNA]</scope>
    <source>
        <strain evidence="2 3">ATCC 49655</strain>
    </source>
</reference>
<comment type="caution">
    <text evidence="2">The sequence shown here is derived from an EMBL/GenBank/DDBJ whole genome shotgun (WGS) entry which is preliminary data.</text>
</comment>